<accession>A0A2P4ZME5</accession>
<proteinExistence type="predicted"/>
<dbReference type="PANTHER" id="PTHR37540">
    <property type="entry name" value="TRANSCRIPTION FACTOR (ACR-2), PUTATIVE-RELATED-RELATED"/>
    <property type="match status" value="1"/>
</dbReference>
<dbReference type="STRING" id="398673.A0A2P4ZME5"/>
<reference evidence="3 4" key="1">
    <citation type="journal article" date="2016" name="Genome Announc.">
        <title>Draft Whole-Genome Sequence of Trichoderma gamsii T6085, a Promising Biocontrol Agent of Fusarium Head Blight on Wheat.</title>
        <authorList>
            <person name="Baroncelli R."/>
            <person name="Zapparata A."/>
            <person name="Piaggeschi G."/>
            <person name="Sarrocco S."/>
            <person name="Vannacci G."/>
        </authorList>
    </citation>
    <scope>NUCLEOTIDE SEQUENCE [LARGE SCALE GENOMIC DNA]</scope>
    <source>
        <strain evidence="3 4">T6085</strain>
    </source>
</reference>
<name>A0A2P4ZME5_9HYPO</name>
<dbReference type="EMBL" id="JPDN02000018">
    <property type="protein sequence ID" value="PON25461.1"/>
    <property type="molecule type" value="Genomic_DNA"/>
</dbReference>
<dbReference type="GeneID" id="36347597"/>
<dbReference type="Proteomes" id="UP000054821">
    <property type="component" value="Unassembled WGS sequence"/>
</dbReference>
<gene>
    <name evidence="3" type="ORF">TGAM01_v205755</name>
</gene>
<dbReference type="InterPro" id="IPR021858">
    <property type="entry name" value="Fun_TF"/>
</dbReference>
<evidence type="ECO:0000256" key="2">
    <source>
        <dbReference type="SAM" id="MobiDB-lite"/>
    </source>
</evidence>
<comment type="caution">
    <text evidence="3">The sequence shown here is derived from an EMBL/GenBank/DDBJ whole genome shotgun (WGS) entry which is preliminary data.</text>
</comment>
<protein>
    <submittedName>
        <fullName evidence="3">Uncharacterized protein</fullName>
    </submittedName>
</protein>
<keyword evidence="4" id="KW-1185">Reference proteome</keyword>
<organism evidence="3 4">
    <name type="scientific">Trichoderma gamsii</name>
    <dbReference type="NCBI Taxonomy" id="398673"/>
    <lineage>
        <taxon>Eukaryota</taxon>
        <taxon>Fungi</taxon>
        <taxon>Dikarya</taxon>
        <taxon>Ascomycota</taxon>
        <taxon>Pezizomycotina</taxon>
        <taxon>Sordariomycetes</taxon>
        <taxon>Hypocreomycetidae</taxon>
        <taxon>Hypocreales</taxon>
        <taxon>Hypocreaceae</taxon>
        <taxon>Trichoderma</taxon>
    </lineage>
</organism>
<evidence type="ECO:0000256" key="1">
    <source>
        <dbReference type="ARBA" id="ARBA00023242"/>
    </source>
</evidence>
<dbReference type="Pfam" id="PF11951">
    <property type="entry name" value="Fungal_trans_2"/>
    <property type="match status" value="1"/>
</dbReference>
<feature type="region of interest" description="Disordered" evidence="2">
    <location>
        <begin position="68"/>
        <end position="101"/>
    </location>
</feature>
<dbReference type="PANTHER" id="PTHR37540:SF5">
    <property type="entry name" value="TRANSCRIPTION FACTOR DOMAIN-CONTAINING PROTEIN"/>
    <property type="match status" value="1"/>
</dbReference>
<keyword evidence="1" id="KW-0539">Nucleus</keyword>
<dbReference type="RefSeq" id="XP_024405564.1">
    <property type="nucleotide sequence ID" value="XM_024549706.1"/>
</dbReference>
<sequence length="494" mass="54951">MAEYYFLTTGNSVPIAPHGTARSHAIRNALQVREAGPQGTKKTSNSQRSSQTIVRLQRNLAGRFRVQQTHKQDRVNEAPGQSASVAEKASEPALRLSSAKDQQNECARCDGQLVTRAPSVVSTSIMQEVRIIATDASCSLPAFDVASSRDLLRFFLSQLMVAHQQQSWFKMAMATPVLMNITLALSATIWLSTYPDAHPLIKSEGILRKAVAIKDVNTLLQAPSIGYEAIALVAKLSFIAGAEGFFTEAETHFNAVRKLIGIKGGIEMLKNSPETVQAVTCADLQLAAILGHLPLLPWTTHLDQLLNDDRPAESSMMLFKKVIQDLRRVIHFRIIGHRISDTVKDLLNYADVQILNALQIHTDTMETKFARSLHAAAHVFSHVRLRRWSKNGHVARILVLRLRRTFDDINLDGGHCRNTLTALLWAILIGAIAGDDHHSELERDWFVSQSLRVAHILGIYSLIDVKSLLQTFIWVEDFGSDFLERWLVLLKGGL</sequence>
<evidence type="ECO:0000313" key="3">
    <source>
        <dbReference type="EMBL" id="PON25461.1"/>
    </source>
</evidence>
<dbReference type="AlphaFoldDB" id="A0A2P4ZME5"/>
<evidence type="ECO:0000313" key="4">
    <source>
        <dbReference type="Proteomes" id="UP000054821"/>
    </source>
</evidence>